<feature type="region of interest" description="Disordered" evidence="1">
    <location>
        <begin position="245"/>
        <end position="376"/>
    </location>
</feature>
<feature type="compositionally biased region" description="Low complexity" evidence="1">
    <location>
        <begin position="1170"/>
        <end position="1220"/>
    </location>
</feature>
<feature type="compositionally biased region" description="Low complexity" evidence="1">
    <location>
        <begin position="1085"/>
        <end position="1097"/>
    </location>
</feature>
<feature type="compositionally biased region" description="Basic residues" evidence="1">
    <location>
        <begin position="146"/>
        <end position="155"/>
    </location>
</feature>
<proteinExistence type="predicted"/>
<feature type="compositionally biased region" description="Basic and acidic residues" evidence="1">
    <location>
        <begin position="319"/>
        <end position="329"/>
    </location>
</feature>
<feature type="compositionally biased region" description="Low complexity" evidence="1">
    <location>
        <begin position="1104"/>
        <end position="1128"/>
    </location>
</feature>
<dbReference type="PANTHER" id="PTHR46585:SF1">
    <property type="entry name" value="CHROMO DOMAIN-CONTAINING PROTEIN"/>
    <property type="match status" value="1"/>
</dbReference>
<feature type="compositionally biased region" description="Basic and acidic residues" evidence="1">
    <location>
        <begin position="360"/>
        <end position="370"/>
    </location>
</feature>
<feature type="region of interest" description="Disordered" evidence="1">
    <location>
        <begin position="86"/>
        <end position="204"/>
    </location>
</feature>
<feature type="compositionally biased region" description="Pro residues" evidence="1">
    <location>
        <begin position="1129"/>
        <end position="1144"/>
    </location>
</feature>
<dbReference type="Proteomes" id="UP001620626">
    <property type="component" value="Unassembled WGS sequence"/>
</dbReference>
<feature type="compositionally biased region" description="Basic and acidic residues" evidence="1">
    <location>
        <begin position="159"/>
        <end position="168"/>
    </location>
</feature>
<evidence type="ECO:0000313" key="2">
    <source>
        <dbReference type="EMBL" id="KAL3116932.1"/>
    </source>
</evidence>
<feature type="compositionally biased region" description="Basic residues" evidence="1">
    <location>
        <begin position="412"/>
        <end position="424"/>
    </location>
</feature>
<comment type="caution">
    <text evidence="2">The sequence shown here is derived from an EMBL/GenBank/DDBJ whole genome shotgun (WGS) entry which is preliminary data.</text>
</comment>
<dbReference type="InterPro" id="IPR012337">
    <property type="entry name" value="RNaseH-like_sf"/>
</dbReference>
<dbReference type="PANTHER" id="PTHR46585">
    <property type="entry name" value="INTEGRASE CORE DOMAIN CONTAINING PROTEIN"/>
    <property type="match status" value="1"/>
</dbReference>
<organism evidence="2 3">
    <name type="scientific">Heterodera trifolii</name>
    <dbReference type="NCBI Taxonomy" id="157864"/>
    <lineage>
        <taxon>Eukaryota</taxon>
        <taxon>Metazoa</taxon>
        <taxon>Ecdysozoa</taxon>
        <taxon>Nematoda</taxon>
        <taxon>Chromadorea</taxon>
        <taxon>Rhabditida</taxon>
        <taxon>Tylenchina</taxon>
        <taxon>Tylenchomorpha</taxon>
        <taxon>Tylenchoidea</taxon>
        <taxon>Heteroderidae</taxon>
        <taxon>Heteroderinae</taxon>
        <taxon>Heterodera</taxon>
    </lineage>
</organism>
<dbReference type="Gene3D" id="3.30.420.10">
    <property type="entry name" value="Ribonuclease H-like superfamily/Ribonuclease H"/>
    <property type="match status" value="1"/>
</dbReference>
<feature type="compositionally biased region" description="Pro residues" evidence="1">
    <location>
        <begin position="1222"/>
        <end position="1246"/>
    </location>
</feature>
<dbReference type="SUPFAM" id="SSF53098">
    <property type="entry name" value="Ribonuclease H-like"/>
    <property type="match status" value="1"/>
</dbReference>
<reference evidence="2 3" key="1">
    <citation type="submission" date="2024-10" db="EMBL/GenBank/DDBJ databases">
        <authorList>
            <person name="Kim D."/>
        </authorList>
    </citation>
    <scope>NUCLEOTIDE SEQUENCE [LARGE SCALE GENOMIC DNA]</scope>
    <source>
        <strain evidence="2">BH-2024</strain>
    </source>
</reference>
<feature type="compositionally biased region" description="Acidic residues" evidence="1">
    <location>
        <begin position="192"/>
        <end position="202"/>
    </location>
</feature>
<name>A0ABD2LNW4_9BILA</name>
<accession>A0ABD2LNW4</accession>
<dbReference type="InterPro" id="IPR036397">
    <property type="entry name" value="RNaseH_sf"/>
</dbReference>
<feature type="compositionally biased region" description="Basic and acidic residues" evidence="1">
    <location>
        <begin position="291"/>
        <end position="303"/>
    </location>
</feature>
<feature type="compositionally biased region" description="Low complexity" evidence="1">
    <location>
        <begin position="1145"/>
        <end position="1162"/>
    </location>
</feature>
<feature type="compositionally biased region" description="Low complexity" evidence="1">
    <location>
        <begin position="1247"/>
        <end position="1259"/>
    </location>
</feature>
<feature type="region of interest" description="Disordered" evidence="1">
    <location>
        <begin position="992"/>
        <end position="1270"/>
    </location>
</feature>
<feature type="compositionally biased region" description="Pro residues" evidence="1">
    <location>
        <begin position="100"/>
        <end position="145"/>
    </location>
</feature>
<protein>
    <submittedName>
        <fullName evidence="2">Uncharacterized protein</fullName>
    </submittedName>
</protein>
<evidence type="ECO:0000256" key="1">
    <source>
        <dbReference type="SAM" id="MobiDB-lite"/>
    </source>
</evidence>
<evidence type="ECO:0000313" key="3">
    <source>
        <dbReference type="Proteomes" id="UP001620626"/>
    </source>
</evidence>
<feature type="region of interest" description="Disordered" evidence="1">
    <location>
        <begin position="389"/>
        <end position="448"/>
    </location>
</feature>
<gene>
    <name evidence="2" type="ORF">niasHT_008414</name>
</gene>
<sequence length="1450" mass="163409">MANKFILVPQEIYRGLTSVSQTGDLNLDAVRHDLDRARAGRTTTTNPSAKNVNYNQQLRRYLQMRKEYADRPTKVELTKGISVLMNRGGEESEVVDTPRRPPAPPPPPPPPPPPGRPPRRPPPSPPGPGGPSPPGSPPPRPQRPPRPSRKSRRGGGRLEQWRQRRYDIQQRQPPPMVVRDLLAEAAAAPLPESDDDDDDEYMLENGFALPAPSQYYGDLPVLPDNAEEIEEMDTAQRRIAIRRKLLKDEADDDDDDQHKKYRIYQPPPRSTPLHRAKVEPRRPPPPQRSNVKREEHKPKREFKPPLAPKHVGHPTPATREPEFGLDRRPSTSRQAGYNPPPTTPKIKHEPTKRPMPYRIPKKEPKMEDAPQHQQQPIPAAAVVVEEMPFVPPPRRGTKRRHPINDDDENAPRIRKRVRQPRRVRVQYSPEPGPSTSAQSDEQQRQKERELFAIPSNRLTMTQRIERLYIKCNHYADRMGVWGNTINTANGKPLAHTNLRMTTRSGHIGRATSAGPNSVFMDGSTKETVAEHNHTDGTKNQEGISPEKMELINTTLDKLYNNPSSPAAFAGVTALWNEARKSIKHLRKKDVQHYLEGHRTYTLMRPRRVRFPRASTVAAGFMTDVQVDLADFQALSRHNRGHRYLLVAVDVLSNACLLFHSKIRELKRCWRRSSYSSGTEFKNRLLKEFFEEREIEKHEPVHSSVKASVAERSIRNVKQRLYRYFAETETLNWVDAAQKIVDGINSSPSRAHGMRPIDVGFSNAQRVWKRLYGGHGVTQKRRPPRFRKDDFVRMSRDKGQFEKGYLPNYGDEILEVDEVLKGVRPIRYKLRDEHGEKFKGSFYEQELGRVRKDAETSYRIEKVYRKRKRADGSTEMLVKFIGYPEREWVHESQFVITRTISPINFESGSQKPLHFNGSWVCGLHSISYPYSWSTIGTLDAQWIDIHFTQRSTMDEDRPRVIRVPVPKASHNRAEQLRDFITATLRNHIGAKMLPLPHEEEDDRNRTKPLGSPPPRKRSRRDVNTTPPQSPVLFDEHGKPLGSPPLYDPNAGEEQHMSDADDSPSPRNEGTQEGTLTAPKTPPPVAATPVPVKPSIITTPIPPAVKPAATTTTPAAQSPAKTPSEPAPQQQKPPPVPPKPSAPQPSEPKIITTTPVPPTTAKLATPPPPKTTVPTQPKQTTPAPQQPITTVHTPTNTTKTTTTTTTPIPQTTITNTQVTQKPKIPSPKPPTAVKSPPPSKTKTPPKPKPSASTKTFTSSPTPVQPKEKQLPAVEPVSAALTLEELPENSFIVEIDSLQFVPNSVSIQYRDDVERFKVVFKNDDIISHLSFSPQLGYVLGFENPQHVVSNELSKYPIDLRGGISSFAVYSKGLTENMIIGNTLSSLLRVVSISGATPGDYNEKIYDSPIFARVLPREINEIEIELRAMDKGRLVPFAYGTTMVVLIFKKVINF</sequence>
<dbReference type="EMBL" id="JBICBT010000338">
    <property type="protein sequence ID" value="KAL3116932.1"/>
    <property type="molecule type" value="Genomic_DNA"/>
</dbReference>
<feature type="compositionally biased region" description="Polar residues" evidence="1">
    <location>
        <begin position="1063"/>
        <end position="1073"/>
    </location>
</feature>
<keyword evidence="3" id="KW-1185">Reference proteome</keyword>